<protein>
    <submittedName>
        <fullName evidence="2">Dehydrogenase</fullName>
    </submittedName>
</protein>
<dbReference type="InterPro" id="IPR016208">
    <property type="entry name" value="Ald_Oxase/xanthine_DH-like"/>
</dbReference>
<organism evidence="2 3">
    <name type="scientific">Hypericibacter adhaerens</name>
    <dbReference type="NCBI Taxonomy" id="2602016"/>
    <lineage>
        <taxon>Bacteria</taxon>
        <taxon>Pseudomonadati</taxon>
        <taxon>Pseudomonadota</taxon>
        <taxon>Alphaproteobacteria</taxon>
        <taxon>Rhodospirillales</taxon>
        <taxon>Dongiaceae</taxon>
        <taxon>Hypericibacter</taxon>
    </lineage>
</organism>
<dbReference type="Pfam" id="PF02738">
    <property type="entry name" value="MoCoBD_1"/>
    <property type="match status" value="1"/>
</dbReference>
<dbReference type="EMBL" id="CP042582">
    <property type="protein sequence ID" value="QEX22672.1"/>
    <property type="molecule type" value="Genomic_DNA"/>
</dbReference>
<name>A0A5J6MY45_9PROT</name>
<dbReference type="GO" id="GO:0005506">
    <property type="term" value="F:iron ion binding"/>
    <property type="evidence" value="ECO:0007669"/>
    <property type="project" value="InterPro"/>
</dbReference>
<dbReference type="InterPro" id="IPR008274">
    <property type="entry name" value="AldOxase/xan_DH_MoCoBD1"/>
</dbReference>
<keyword evidence="3" id="KW-1185">Reference proteome</keyword>
<dbReference type="Pfam" id="PF01315">
    <property type="entry name" value="Ald_Xan_dh_C"/>
    <property type="match status" value="1"/>
</dbReference>
<gene>
    <name evidence="2" type="ORF">FRZ61_26040</name>
</gene>
<dbReference type="SUPFAM" id="SSF54665">
    <property type="entry name" value="CO dehydrogenase molybdoprotein N-domain-like"/>
    <property type="match status" value="1"/>
</dbReference>
<dbReference type="Gene3D" id="3.90.1170.50">
    <property type="entry name" value="Aldehyde oxidase/xanthine dehydrogenase, a/b hammerhead"/>
    <property type="match status" value="1"/>
</dbReference>
<feature type="domain" description="Aldehyde oxidase/xanthine dehydrogenase a/b hammerhead" evidence="1">
    <location>
        <begin position="72"/>
        <end position="186"/>
    </location>
</feature>
<dbReference type="AlphaFoldDB" id="A0A5J6MY45"/>
<dbReference type="PANTHER" id="PTHR11908">
    <property type="entry name" value="XANTHINE DEHYDROGENASE"/>
    <property type="match status" value="1"/>
</dbReference>
<sequence length="790" mass="84555">MTVATEGKTMTGELSRRTVLKGAAAASLIGGTVGFGTSAHAATTSPAADGLARKLSVIGTPVSRIDGRAKVTGEAKYAAEFQAPDLAYGSMVTSTIARGRIAAIDAAEALRVPGVLDVLTHANRPAMADRDEAYHDDAAPDGSPFRPLFDDRVLFNGQPVAVVLAEDIETARFAASLVKIEYAAETPATDLEAERSHAVVVEKPWKGRGDAASAFASAPVKLEAEYFIPMEHHNPMELYAATAVWESDGNLTVYDKTQGVQNVQRYLCGVFALEPEQVRVVAPYVGGAFGSGLRPQFEVVLAAQGALKLKRSVRVVLTRAQMYGLGYRPATIERLSLGAKHDGTLDAVTHEAIAMTSRFEQFSRHDTSWSGLLYKSATARYVHRLAALDLPTSCDMRAPGAATGVYALECAMDELAVALKMDPLELRLRCYSERDQNDDIPYTSKRLRECYHQAAQRFGWERRSAAPRSMRDGHELIGWGMASGIWEALQIKHTARITLAADGGAEVACATMDIGTGTYTVMAQVAAEMLGLPVERITVKLGDSSLPQAQIEGGSWGAASVSHAILRAATELRGALLTLAQATPNSPLAGLRAEETILADGRLVALQDPARAVATADLLHQAGLPTISKEAESGFEPDDRHAHNTHAAIFAEVRVDEELAIVRVTRVVSAVAAGRIINPKTAHSQIMGGIVWGIGMALHEETLIDHRFGRVMNANIAEYHIPAHADVRNIDAFFVDELDTVINPLGVKGVGEIGLVGVAAAIANAVYHATGKRIRDLPITLDKVLLRDRA</sequence>
<reference evidence="2 3" key="1">
    <citation type="submission" date="2019-08" db="EMBL/GenBank/DDBJ databases">
        <title>Hyperibacter terrae gen. nov., sp. nov. and Hyperibacter viscosus sp. nov., two new members in the family Rhodospirillaceae isolated from the rhizosphere of Hypericum perforatum.</title>
        <authorList>
            <person name="Noviana Z."/>
        </authorList>
    </citation>
    <scope>NUCLEOTIDE SEQUENCE [LARGE SCALE GENOMIC DNA]</scope>
    <source>
        <strain evidence="2 3">R5959</strain>
    </source>
</reference>
<dbReference type="PANTHER" id="PTHR11908:SF153">
    <property type="entry name" value="DEHYDROGENASE"/>
    <property type="match status" value="1"/>
</dbReference>
<evidence type="ECO:0000313" key="2">
    <source>
        <dbReference type="EMBL" id="QEX22672.1"/>
    </source>
</evidence>
<dbReference type="PROSITE" id="PS51318">
    <property type="entry name" value="TAT"/>
    <property type="match status" value="1"/>
</dbReference>
<dbReference type="SUPFAM" id="SSF56003">
    <property type="entry name" value="Molybdenum cofactor-binding domain"/>
    <property type="match status" value="1"/>
</dbReference>
<dbReference type="Pfam" id="PF20256">
    <property type="entry name" value="MoCoBD_2"/>
    <property type="match status" value="1"/>
</dbReference>
<dbReference type="InterPro" id="IPR046867">
    <property type="entry name" value="AldOxase/xan_DH_MoCoBD2"/>
</dbReference>
<dbReference type="InterPro" id="IPR000674">
    <property type="entry name" value="Ald_Oxase/Xan_DH_a/b"/>
</dbReference>
<evidence type="ECO:0000259" key="1">
    <source>
        <dbReference type="SMART" id="SM01008"/>
    </source>
</evidence>
<evidence type="ECO:0000313" key="3">
    <source>
        <dbReference type="Proteomes" id="UP000325797"/>
    </source>
</evidence>
<dbReference type="Proteomes" id="UP000325797">
    <property type="component" value="Chromosome"/>
</dbReference>
<dbReference type="SMART" id="SM01008">
    <property type="entry name" value="Ald_Xan_dh_C"/>
    <property type="match status" value="1"/>
</dbReference>
<dbReference type="GO" id="GO:0016491">
    <property type="term" value="F:oxidoreductase activity"/>
    <property type="evidence" value="ECO:0007669"/>
    <property type="project" value="InterPro"/>
</dbReference>
<dbReference type="InterPro" id="IPR037165">
    <property type="entry name" value="AldOxase/xan_DH_Mopterin-bd_sf"/>
</dbReference>
<dbReference type="InterPro" id="IPR006311">
    <property type="entry name" value="TAT_signal"/>
</dbReference>
<dbReference type="KEGG" id="hadh:FRZ61_26040"/>
<proteinExistence type="predicted"/>
<accession>A0A5J6MY45</accession>
<dbReference type="InterPro" id="IPR036856">
    <property type="entry name" value="Ald_Oxase/Xan_DH_a/b_sf"/>
</dbReference>
<dbReference type="Gene3D" id="3.30.365.10">
    <property type="entry name" value="Aldehyde oxidase/xanthine dehydrogenase, molybdopterin binding domain"/>
    <property type="match status" value="4"/>
</dbReference>